<reference evidence="4 5" key="1">
    <citation type="journal article" date="2015" name="Genome Announc.">
        <title>Expanding the biotechnology potential of lactobacilli through comparative genomics of 213 strains and associated genera.</title>
        <authorList>
            <person name="Sun Z."/>
            <person name="Harris H.M."/>
            <person name="McCann A."/>
            <person name="Guo C."/>
            <person name="Argimon S."/>
            <person name="Zhang W."/>
            <person name="Yang X."/>
            <person name="Jeffery I.B."/>
            <person name="Cooney J.C."/>
            <person name="Kagawa T.F."/>
            <person name="Liu W."/>
            <person name="Song Y."/>
            <person name="Salvetti E."/>
            <person name="Wrobel A."/>
            <person name="Rasinkangas P."/>
            <person name="Parkhill J."/>
            <person name="Rea M.C."/>
            <person name="O'Sullivan O."/>
            <person name="Ritari J."/>
            <person name="Douillard F.P."/>
            <person name="Paul Ross R."/>
            <person name="Yang R."/>
            <person name="Briner A.E."/>
            <person name="Felis G.E."/>
            <person name="de Vos W.M."/>
            <person name="Barrangou R."/>
            <person name="Klaenhammer T.R."/>
            <person name="Caufield P.W."/>
            <person name="Cui Y."/>
            <person name="Zhang H."/>
            <person name="O'Toole P.W."/>
        </authorList>
    </citation>
    <scope>NUCLEOTIDE SEQUENCE [LARGE SCALE GENOMIC DNA]</scope>
    <source>
        <strain evidence="4 5">DSM 20405</strain>
    </source>
</reference>
<evidence type="ECO:0000259" key="2">
    <source>
        <dbReference type="Pfam" id="PF26334"/>
    </source>
</evidence>
<organism evidence="4 5">
    <name type="scientific">Kandleria vitulina DSM 20405</name>
    <dbReference type="NCBI Taxonomy" id="1410657"/>
    <lineage>
        <taxon>Bacteria</taxon>
        <taxon>Bacillati</taxon>
        <taxon>Bacillota</taxon>
        <taxon>Erysipelotrichia</taxon>
        <taxon>Erysipelotrichales</taxon>
        <taxon>Coprobacillaceae</taxon>
        <taxon>Kandleria</taxon>
    </lineage>
</organism>
<feature type="domain" description="Glucosyltransferase 3-like C-terminal" evidence="3">
    <location>
        <begin position="194"/>
        <end position="354"/>
    </location>
</feature>
<evidence type="ECO:0000256" key="1">
    <source>
        <dbReference type="ARBA" id="ARBA00022679"/>
    </source>
</evidence>
<dbReference type="InterPro" id="IPR058591">
    <property type="entry name" value="Gtf3_N"/>
</dbReference>
<keyword evidence="1 4" id="KW-0808">Transferase</keyword>
<name>A0A0R2HLN3_9FIRM</name>
<dbReference type="RefSeq" id="WP_031589192.1">
    <property type="nucleotide sequence ID" value="NZ_JNKN01000013.1"/>
</dbReference>
<dbReference type="Gene3D" id="3.40.50.2000">
    <property type="entry name" value="Glycogen Phosphorylase B"/>
    <property type="match status" value="2"/>
</dbReference>
<evidence type="ECO:0000313" key="5">
    <source>
        <dbReference type="Proteomes" id="UP000051841"/>
    </source>
</evidence>
<comment type="caution">
    <text evidence="4">The sequence shown here is derived from an EMBL/GenBank/DDBJ whole genome shotgun (WGS) entry which is preliminary data.</text>
</comment>
<evidence type="ECO:0000313" key="4">
    <source>
        <dbReference type="EMBL" id="KRN50189.1"/>
    </source>
</evidence>
<protein>
    <submittedName>
        <fullName evidence="4">Galactofuranose transferase</fullName>
    </submittedName>
</protein>
<keyword evidence="5" id="KW-1185">Reference proteome</keyword>
<dbReference type="AlphaFoldDB" id="A0A0R2HLN3"/>
<dbReference type="Proteomes" id="UP000051841">
    <property type="component" value="Unassembled WGS sequence"/>
</dbReference>
<dbReference type="SUPFAM" id="SSF53756">
    <property type="entry name" value="UDP-Glycosyltransferase/glycogen phosphorylase"/>
    <property type="match status" value="1"/>
</dbReference>
<feature type="domain" description="Glucosyltransferase 3-like N-terminal" evidence="2">
    <location>
        <begin position="2"/>
        <end position="170"/>
    </location>
</feature>
<dbReference type="GO" id="GO:0016740">
    <property type="term" value="F:transferase activity"/>
    <property type="evidence" value="ECO:0007669"/>
    <property type="project" value="UniProtKB-KW"/>
</dbReference>
<accession>A0A0R2HLN3</accession>
<evidence type="ECO:0000259" key="3">
    <source>
        <dbReference type="Pfam" id="PF26337"/>
    </source>
</evidence>
<dbReference type="Pfam" id="PF26334">
    <property type="entry name" value="Gtf3_N"/>
    <property type="match status" value="1"/>
</dbReference>
<dbReference type="PATRIC" id="fig|1410657.5.peg.339"/>
<dbReference type="InterPro" id="IPR058592">
    <property type="entry name" value="Gtf3_C"/>
</dbReference>
<sequence length="356" mass="41238">MNYYIKEIKYGDDLSRTAGFKARDDVESIFEDMGIKPFPIQSVIEDREKGNAFTKLMAHHKIKVNWAKRLSALHDGDTLFVQFPIVDHSLFLYKVFKSLKKRQVKIVLLVHDLEMLRWSKREDVSLKERKRLKFEEYSILDYADHIIVHNEKMKDYMSDLVDVNKLVVLEIFDYLLSDFNVEDNQKKYSKDGAVIIAGNLRKRKAAYAYDLPENYPFHLYGIEYEGKTNDMISYFGSFPPNDLPYAIEGGYGLVWDGESKDTCTGTYGDYLRINNPHKTSFYLSVGLPVVIWSHAALADFVKAHHCGIVVDSLDDIKSVVDQMSEEDYQDILLHTKEMSQKLTNGYYTRKAIQACL</sequence>
<dbReference type="PIRSF" id="PIRSF007023">
    <property type="entry name" value="UDP-Galf_transf"/>
    <property type="match status" value="1"/>
</dbReference>
<dbReference type="Pfam" id="PF26337">
    <property type="entry name" value="Gtf3_C"/>
    <property type="match status" value="1"/>
</dbReference>
<dbReference type="EMBL" id="JQBL01000012">
    <property type="protein sequence ID" value="KRN50189.1"/>
    <property type="molecule type" value="Genomic_DNA"/>
</dbReference>
<proteinExistence type="predicted"/>
<gene>
    <name evidence="4" type="ORF">IV49_GL000318</name>
</gene>